<evidence type="ECO:0000313" key="4">
    <source>
        <dbReference type="EMBL" id="QDU35389.1"/>
    </source>
</evidence>
<sequence>MIKAKAINHLGVAVKSLDEAREYYENVLGGKFEGVEEVVEQKVKVAFYLVGDVRIELLEPTSEDSPISKFLEKRGEGIHHVAYTVENIQDRIDEIKEGGLRMIDEKPRNGAHGTKIAFMHPKSSRGILTELCEPGH</sequence>
<dbReference type="GO" id="GO:0046491">
    <property type="term" value="P:L-methylmalonyl-CoA metabolic process"/>
    <property type="evidence" value="ECO:0007669"/>
    <property type="project" value="TreeGrafter"/>
</dbReference>
<name>A0A517YYW5_9BACT</name>
<evidence type="ECO:0000259" key="3">
    <source>
        <dbReference type="PROSITE" id="PS51819"/>
    </source>
</evidence>
<keyword evidence="5" id="KW-1185">Reference proteome</keyword>
<dbReference type="SUPFAM" id="SSF54593">
    <property type="entry name" value="Glyoxalase/Bleomycin resistance protein/Dihydroxybiphenyl dioxygenase"/>
    <property type="match status" value="1"/>
</dbReference>
<accession>A0A517YYW5</accession>
<dbReference type="InterPro" id="IPR051785">
    <property type="entry name" value="MMCE/EMCE_epimerase"/>
</dbReference>
<dbReference type="InterPro" id="IPR017515">
    <property type="entry name" value="MeMalonyl-CoA_epimerase"/>
</dbReference>
<protein>
    <submittedName>
        <fullName evidence="4">Glyoxalase/Bleomycin resistance protein/Dioxygenase superfamily protein</fullName>
    </submittedName>
</protein>
<comment type="similarity">
    <text evidence="1">Belongs to the methylmalonyl-CoA epimerase family.</text>
</comment>
<reference evidence="4 5" key="1">
    <citation type="submission" date="2019-02" db="EMBL/GenBank/DDBJ databases">
        <title>Deep-cultivation of Planctomycetes and their phenomic and genomic characterization uncovers novel biology.</title>
        <authorList>
            <person name="Wiegand S."/>
            <person name="Jogler M."/>
            <person name="Boedeker C."/>
            <person name="Pinto D."/>
            <person name="Vollmers J."/>
            <person name="Rivas-Marin E."/>
            <person name="Kohn T."/>
            <person name="Peeters S.H."/>
            <person name="Heuer A."/>
            <person name="Rast P."/>
            <person name="Oberbeckmann S."/>
            <person name="Bunk B."/>
            <person name="Jeske O."/>
            <person name="Meyerdierks A."/>
            <person name="Storesund J.E."/>
            <person name="Kallscheuer N."/>
            <person name="Luecker S."/>
            <person name="Lage O.M."/>
            <person name="Pohl T."/>
            <person name="Merkel B.J."/>
            <person name="Hornburger P."/>
            <person name="Mueller R.-W."/>
            <person name="Bruemmer F."/>
            <person name="Labrenz M."/>
            <person name="Spormann A.M."/>
            <person name="Op den Camp H."/>
            <person name="Overmann J."/>
            <person name="Amann R."/>
            <person name="Jetten M.S.M."/>
            <person name="Mascher T."/>
            <person name="Medema M.H."/>
            <person name="Devos D.P."/>
            <person name="Kaster A.-K."/>
            <person name="Ovreas L."/>
            <person name="Rohde M."/>
            <person name="Galperin M.Y."/>
            <person name="Jogler C."/>
        </authorList>
    </citation>
    <scope>NUCLEOTIDE SEQUENCE [LARGE SCALE GENOMIC DNA]</scope>
    <source>
        <strain evidence="4 5">KS4</strain>
    </source>
</reference>
<keyword evidence="4" id="KW-0223">Dioxygenase</keyword>
<dbReference type="AlphaFoldDB" id="A0A517YYW5"/>
<dbReference type="PANTHER" id="PTHR43048">
    <property type="entry name" value="METHYLMALONYL-COA EPIMERASE"/>
    <property type="match status" value="1"/>
</dbReference>
<dbReference type="InterPro" id="IPR037523">
    <property type="entry name" value="VOC_core"/>
</dbReference>
<keyword evidence="2" id="KW-0479">Metal-binding</keyword>
<evidence type="ECO:0000256" key="1">
    <source>
        <dbReference type="ARBA" id="ARBA00009308"/>
    </source>
</evidence>
<dbReference type="PANTHER" id="PTHR43048:SF3">
    <property type="entry name" value="METHYLMALONYL-COA EPIMERASE, MITOCHONDRIAL"/>
    <property type="match status" value="1"/>
</dbReference>
<dbReference type="CDD" id="cd07249">
    <property type="entry name" value="MMCE"/>
    <property type="match status" value="1"/>
</dbReference>
<dbReference type="EMBL" id="CP036425">
    <property type="protein sequence ID" value="QDU35389.1"/>
    <property type="molecule type" value="Genomic_DNA"/>
</dbReference>
<evidence type="ECO:0000256" key="2">
    <source>
        <dbReference type="ARBA" id="ARBA00022723"/>
    </source>
</evidence>
<dbReference type="PROSITE" id="PS51819">
    <property type="entry name" value="VOC"/>
    <property type="match status" value="1"/>
</dbReference>
<dbReference type="GO" id="GO:0051213">
    <property type="term" value="F:dioxygenase activity"/>
    <property type="evidence" value="ECO:0007669"/>
    <property type="project" value="UniProtKB-KW"/>
</dbReference>
<dbReference type="InterPro" id="IPR029068">
    <property type="entry name" value="Glyas_Bleomycin-R_OHBP_Dase"/>
</dbReference>
<dbReference type="GO" id="GO:0046872">
    <property type="term" value="F:metal ion binding"/>
    <property type="evidence" value="ECO:0007669"/>
    <property type="project" value="UniProtKB-KW"/>
</dbReference>
<dbReference type="Gene3D" id="3.10.180.10">
    <property type="entry name" value="2,3-Dihydroxybiphenyl 1,2-Dioxygenase, domain 1"/>
    <property type="match status" value="1"/>
</dbReference>
<evidence type="ECO:0000313" key="5">
    <source>
        <dbReference type="Proteomes" id="UP000317369"/>
    </source>
</evidence>
<dbReference type="GO" id="GO:0004493">
    <property type="term" value="F:methylmalonyl-CoA epimerase activity"/>
    <property type="evidence" value="ECO:0007669"/>
    <property type="project" value="TreeGrafter"/>
</dbReference>
<dbReference type="NCBIfam" id="TIGR03081">
    <property type="entry name" value="metmalonyl_epim"/>
    <property type="match status" value="1"/>
</dbReference>
<dbReference type="Pfam" id="PF13669">
    <property type="entry name" value="Glyoxalase_4"/>
    <property type="match status" value="1"/>
</dbReference>
<gene>
    <name evidence="4" type="ORF">KS4_34700</name>
</gene>
<dbReference type="KEGG" id="pcor:KS4_34700"/>
<proteinExistence type="inferred from homology"/>
<keyword evidence="4" id="KW-0560">Oxidoreductase</keyword>
<dbReference type="Proteomes" id="UP000317369">
    <property type="component" value="Chromosome"/>
</dbReference>
<organism evidence="4 5">
    <name type="scientific">Poriferisphaera corsica</name>
    <dbReference type="NCBI Taxonomy" id="2528020"/>
    <lineage>
        <taxon>Bacteria</taxon>
        <taxon>Pseudomonadati</taxon>
        <taxon>Planctomycetota</taxon>
        <taxon>Phycisphaerae</taxon>
        <taxon>Phycisphaerales</taxon>
        <taxon>Phycisphaeraceae</taxon>
        <taxon>Poriferisphaera</taxon>
    </lineage>
</organism>
<feature type="domain" description="VOC" evidence="3">
    <location>
        <begin position="6"/>
        <end position="134"/>
    </location>
</feature>
<dbReference type="OrthoDB" id="9788468at2"/>
<dbReference type="RefSeq" id="WP_145080658.1">
    <property type="nucleotide sequence ID" value="NZ_CP036425.1"/>
</dbReference>